<keyword evidence="4" id="KW-1134">Transmembrane beta strand</keyword>
<dbReference type="RefSeq" id="WP_054067410.1">
    <property type="nucleotide sequence ID" value="NZ_CAUCIF010000002.1"/>
</dbReference>
<dbReference type="InterPro" id="IPR002299">
    <property type="entry name" value="Porin_Neis"/>
</dbReference>
<dbReference type="GO" id="GO:0015288">
    <property type="term" value="F:porin activity"/>
    <property type="evidence" value="ECO:0007669"/>
    <property type="project" value="UniProtKB-KW"/>
</dbReference>
<accession>A0A0W7Z029</accession>
<evidence type="ECO:0000256" key="2">
    <source>
        <dbReference type="ARBA" id="ARBA00011233"/>
    </source>
</evidence>
<comment type="subcellular location">
    <subcellularLocation>
        <location evidence="1">Cell outer membrane</location>
        <topology evidence="1">Multi-pass membrane protein</topology>
    </subcellularLocation>
</comment>
<evidence type="ECO:0000256" key="5">
    <source>
        <dbReference type="ARBA" id="ARBA00022692"/>
    </source>
</evidence>
<keyword evidence="8" id="KW-0626">Porin</keyword>
<proteinExistence type="predicted"/>
<evidence type="ECO:0000256" key="9">
    <source>
        <dbReference type="ARBA" id="ARBA00023136"/>
    </source>
</evidence>
<evidence type="ECO:0000256" key="7">
    <source>
        <dbReference type="ARBA" id="ARBA00023065"/>
    </source>
</evidence>
<evidence type="ECO:0000256" key="10">
    <source>
        <dbReference type="ARBA" id="ARBA00023237"/>
    </source>
</evidence>
<dbReference type="OrthoDB" id="6975458at2"/>
<keyword evidence="3" id="KW-0813">Transport</keyword>
<dbReference type="GO" id="GO:0046930">
    <property type="term" value="C:pore complex"/>
    <property type="evidence" value="ECO:0007669"/>
    <property type="project" value="UniProtKB-KW"/>
</dbReference>
<evidence type="ECO:0000313" key="13">
    <source>
        <dbReference type="EMBL" id="AQZ98250.1"/>
    </source>
</evidence>
<evidence type="ECO:0000256" key="8">
    <source>
        <dbReference type="ARBA" id="ARBA00023114"/>
    </source>
</evidence>
<sequence>MKKKIIASLPLIAMASTGAVFAQSSVNLYGNLDEAVTVIDGKKTWSGLNSGGSSDSYFGLRGQEDLGNGLKAQFVLESGINADTGTGENGSGLDFKRRATVGVLGNFGEVHLGRDETAAYKAMDRYDVFNHAGIGGSRAWTLHNDRDDERKDNMIAYVSPNFGGLTFAANYAFGEQGNSTWKTKAYYNAAVSYENGPWSAAFAAEQQNNIDYGTSDIRQRAYSLGGSYDFGVAKVAAAYRQANNQPAGQSDYKDKTYTLGASAPVGAAGLVKASYNRYEYHTPGAATEFKADQIALGYEHNLSKRTALYGTYSYLKNKNGGTMSLVADAGATPDDNGKQHGVQIGLRHAF</sequence>
<dbReference type="SUPFAM" id="SSF56935">
    <property type="entry name" value="Porins"/>
    <property type="match status" value="1"/>
</dbReference>
<accession>A0A1V0BEC1</accession>
<accession>A0A1V3TKT0</accession>
<keyword evidence="6 11" id="KW-0732">Signal</keyword>
<dbReference type="PRINTS" id="PR00184">
    <property type="entry name" value="NEISSPPORIN"/>
</dbReference>
<evidence type="ECO:0000256" key="1">
    <source>
        <dbReference type="ARBA" id="ARBA00004571"/>
    </source>
</evidence>
<feature type="signal peptide" evidence="11">
    <location>
        <begin position="1"/>
        <end position="22"/>
    </location>
</feature>
<evidence type="ECO:0000313" key="16">
    <source>
        <dbReference type="Proteomes" id="UP000242792"/>
    </source>
</evidence>
<dbReference type="Gene3D" id="2.40.160.10">
    <property type="entry name" value="Porin"/>
    <property type="match status" value="1"/>
</dbReference>
<dbReference type="PANTHER" id="PTHR34501:SF9">
    <property type="entry name" value="MAJOR OUTER MEMBRANE PROTEIN P.IA"/>
    <property type="match status" value="1"/>
</dbReference>
<dbReference type="InterPro" id="IPR033900">
    <property type="entry name" value="Gram_neg_porin_domain"/>
</dbReference>
<name>A0A0W7Z029_9BURK</name>
<keyword evidence="5" id="KW-0812">Transmembrane</keyword>
<feature type="domain" description="Porin" evidence="12">
    <location>
        <begin position="13"/>
        <end position="319"/>
    </location>
</feature>
<reference evidence="13 16" key="2">
    <citation type="submission" date="2017-03" db="EMBL/GenBank/DDBJ databases">
        <title>Rapid Whole Genome Sequencing of Comamonas kerstersii Causing Continuous ambulatory Peritoneal Dialysis-Associated Peritonitis.</title>
        <authorList>
            <person name="Zheng B."/>
        </authorList>
    </citation>
    <scope>NUCLEOTIDE SEQUENCE [LARGE SCALE GENOMIC DNA]</scope>
    <source>
        <strain evidence="13 16">8943</strain>
    </source>
</reference>
<dbReference type="Pfam" id="PF13609">
    <property type="entry name" value="Porin_4"/>
    <property type="match status" value="1"/>
</dbReference>
<keyword evidence="9" id="KW-0472">Membrane</keyword>
<keyword evidence="10" id="KW-0998">Cell outer membrane</keyword>
<evidence type="ECO:0000313" key="15">
    <source>
        <dbReference type="Proteomes" id="UP000053300"/>
    </source>
</evidence>
<dbReference type="Proteomes" id="UP000053300">
    <property type="component" value="Unassembled WGS sequence"/>
</dbReference>
<feature type="chain" id="PRO_5033246420" description="Porin domain-containing protein" evidence="11">
    <location>
        <begin position="23"/>
        <end position="350"/>
    </location>
</feature>
<keyword evidence="15" id="KW-1185">Reference proteome</keyword>
<evidence type="ECO:0000256" key="4">
    <source>
        <dbReference type="ARBA" id="ARBA00022452"/>
    </source>
</evidence>
<dbReference type="GO" id="GO:0006811">
    <property type="term" value="P:monoatomic ion transport"/>
    <property type="evidence" value="ECO:0007669"/>
    <property type="project" value="UniProtKB-KW"/>
</dbReference>
<evidence type="ECO:0000256" key="3">
    <source>
        <dbReference type="ARBA" id="ARBA00022448"/>
    </source>
</evidence>
<dbReference type="InterPro" id="IPR023614">
    <property type="entry name" value="Porin_dom_sf"/>
</dbReference>
<dbReference type="STRING" id="225992.B5M06_08205"/>
<dbReference type="PANTHER" id="PTHR34501">
    <property type="entry name" value="PROTEIN YDDL-RELATED"/>
    <property type="match status" value="1"/>
</dbReference>
<comment type="subunit">
    <text evidence="2">Homotrimer.</text>
</comment>
<evidence type="ECO:0000256" key="11">
    <source>
        <dbReference type="SAM" id="SignalP"/>
    </source>
</evidence>
<keyword evidence="7" id="KW-0406">Ion transport</keyword>
<evidence type="ECO:0000256" key="6">
    <source>
        <dbReference type="ARBA" id="ARBA00022729"/>
    </source>
</evidence>
<dbReference type="KEGG" id="cke:B5M06_08205"/>
<dbReference type="EMBL" id="CP020121">
    <property type="protein sequence ID" value="AQZ98250.1"/>
    <property type="molecule type" value="Genomic_DNA"/>
</dbReference>
<dbReference type="AlphaFoldDB" id="A0A0W7Z029"/>
<protein>
    <recommendedName>
        <fullName evidence="12">Porin domain-containing protein</fullName>
    </recommendedName>
</protein>
<reference evidence="14 15" key="1">
    <citation type="submission" date="2015-12" db="EMBL/GenBank/DDBJ databases">
        <title>Complete genome sequence of a multi-drug resistant strain Acidovorax sp. 12322-1.</title>
        <authorList>
            <person name="Ming D."/>
            <person name="Wang M."/>
            <person name="Hu S."/>
            <person name="Zhou Y."/>
            <person name="Jiang T."/>
        </authorList>
    </citation>
    <scope>NUCLEOTIDE SEQUENCE [LARGE SCALE GENOMIC DNA]</scope>
    <source>
        <strain evidence="14 15">12322-1</strain>
    </source>
</reference>
<gene>
    <name evidence="14" type="ORF">AS359_04180</name>
    <name evidence="13" type="ORF">B5M06_08205</name>
</gene>
<dbReference type="Proteomes" id="UP000242792">
    <property type="component" value="Chromosome"/>
</dbReference>
<dbReference type="CDD" id="cd00342">
    <property type="entry name" value="gram_neg_porins"/>
    <property type="match status" value="1"/>
</dbReference>
<dbReference type="GO" id="GO:0009279">
    <property type="term" value="C:cell outer membrane"/>
    <property type="evidence" value="ECO:0007669"/>
    <property type="project" value="UniProtKB-SubCell"/>
</dbReference>
<evidence type="ECO:0000259" key="12">
    <source>
        <dbReference type="Pfam" id="PF13609"/>
    </source>
</evidence>
<dbReference type="EMBL" id="LPXH01000027">
    <property type="protein sequence ID" value="KUF40713.1"/>
    <property type="molecule type" value="Genomic_DNA"/>
</dbReference>
<organism evidence="14 15">
    <name type="scientific">Comamonas kerstersii</name>
    <dbReference type="NCBI Taxonomy" id="225992"/>
    <lineage>
        <taxon>Bacteria</taxon>
        <taxon>Pseudomonadati</taxon>
        <taxon>Pseudomonadota</taxon>
        <taxon>Betaproteobacteria</taxon>
        <taxon>Burkholderiales</taxon>
        <taxon>Comamonadaceae</taxon>
        <taxon>Comamonas</taxon>
    </lineage>
</organism>
<dbReference type="GeneID" id="83039304"/>
<evidence type="ECO:0000313" key="14">
    <source>
        <dbReference type="EMBL" id="KUF40713.1"/>
    </source>
</evidence>
<dbReference type="InterPro" id="IPR050298">
    <property type="entry name" value="Gram-neg_bact_OMP"/>
</dbReference>